<protein>
    <submittedName>
        <fullName evidence="3">Antifreeze protein type I</fullName>
    </submittedName>
</protein>
<evidence type="ECO:0000313" key="4">
    <source>
        <dbReference type="Proteomes" id="UP000029004"/>
    </source>
</evidence>
<dbReference type="InterPro" id="IPR033880">
    <property type="entry name" value="SPFH_YdjI"/>
</dbReference>
<reference evidence="3 4" key="1">
    <citation type="submission" date="2014-03" db="EMBL/GenBank/DDBJ databases">
        <title>Genomics of Bifidobacteria.</title>
        <authorList>
            <person name="Ventura M."/>
            <person name="Milani C."/>
            <person name="Lugli G.A."/>
        </authorList>
    </citation>
    <scope>NUCLEOTIDE SEQUENCE [LARGE SCALE GENOMIC DNA]</scope>
    <source>
        <strain evidence="3 4">DSM 23968</strain>
    </source>
</reference>
<organism evidence="3 4">
    <name type="scientific">Bifidobacterium stellenboschense</name>
    <dbReference type="NCBI Taxonomy" id="762211"/>
    <lineage>
        <taxon>Bacteria</taxon>
        <taxon>Bacillati</taxon>
        <taxon>Actinomycetota</taxon>
        <taxon>Actinomycetes</taxon>
        <taxon>Bifidobacteriales</taxon>
        <taxon>Bifidobacteriaceae</taxon>
        <taxon>Bifidobacterium</taxon>
    </lineage>
</organism>
<proteinExistence type="predicted"/>
<dbReference type="STRING" id="762211.BSTEL_1963"/>
<name>A0A087DNF2_9BIFI</name>
<dbReference type="CDD" id="cd03408">
    <property type="entry name" value="SPFH_like_u1"/>
    <property type="match status" value="1"/>
</dbReference>
<dbReference type="AlphaFoldDB" id="A0A087DNF2"/>
<feature type="compositionally biased region" description="Low complexity" evidence="1">
    <location>
        <begin position="406"/>
        <end position="426"/>
    </location>
</feature>
<dbReference type="PANTHER" id="PTHR37826">
    <property type="entry name" value="FLOTILLIN BAND_7_5 DOMAIN PROTEIN"/>
    <property type="match status" value="1"/>
</dbReference>
<dbReference type="Proteomes" id="UP000029004">
    <property type="component" value="Unassembled WGS sequence"/>
</dbReference>
<dbReference type="OrthoDB" id="9764015at2"/>
<dbReference type="Pfam" id="PF13421">
    <property type="entry name" value="Band_7_1"/>
    <property type="match status" value="1"/>
</dbReference>
<feature type="compositionally biased region" description="Low complexity" evidence="1">
    <location>
        <begin position="375"/>
        <end position="391"/>
    </location>
</feature>
<feature type="region of interest" description="Disordered" evidence="1">
    <location>
        <begin position="375"/>
        <end position="455"/>
    </location>
</feature>
<comment type="caution">
    <text evidence="3">The sequence shown here is derived from an EMBL/GenBank/DDBJ whole genome shotgun (WGS) entry which is preliminary data.</text>
</comment>
<feature type="domain" description="SPFH" evidence="2">
    <location>
        <begin position="22"/>
        <end position="109"/>
    </location>
</feature>
<dbReference type="EMBL" id="JGZP01000014">
    <property type="protein sequence ID" value="KFI97052.1"/>
    <property type="molecule type" value="Genomic_DNA"/>
</dbReference>
<evidence type="ECO:0000313" key="3">
    <source>
        <dbReference type="EMBL" id="KFI97052.1"/>
    </source>
</evidence>
<dbReference type="RefSeq" id="WP_034529048.1">
    <property type="nucleotide sequence ID" value="NZ_JGZP01000014.1"/>
</dbReference>
<sequence>MPFNFIDVVRYGGGDTKDIFAWRHPGTELKAGTKLTVMPHQIAVFVKNGRIAQTFREGAHVIEGNSAPLLTGVTKMFTGGVNPNDARVYFINLTDKTNVKWGTPSPINIPVVGNVGPRSGGLTLPAGANGEYSIALSYFDPDVYSGPQTEQANAAHIDAFFHQFVSDREVTSVDDVVAVLRQKINEIIGDELGKVLIGSGIQINMIDARKSEIADEMRRRLQEPFARMEQQYGVRVFDFMLNAIVIDKSSRAYLQYAKRAQAFEDQVSEAEARQYTGVMDAQTKLMRERLDAMGRMAHTDAKAYDQNQRGYTFQQEHTLDVLQTAAGNTGSGSDLMNGGIGLGVGLGVGGSLVKGLNSAISSLGVTDFTPAAASGTTAASGAGASGVGSADASRRQPPAHQPLTPDAAASDVQAATAAAAAQAASVSRPVQPAQSARPTQAERHAQPAQPAQPVSDPIEALSTLKKAHDLGLISDDQFAAKQQEILARM</sequence>
<keyword evidence="4" id="KW-1185">Reference proteome</keyword>
<dbReference type="eggNOG" id="COG4260">
    <property type="taxonomic scope" value="Bacteria"/>
</dbReference>
<gene>
    <name evidence="3" type="ORF">BSTEL_1963</name>
</gene>
<evidence type="ECO:0000256" key="1">
    <source>
        <dbReference type="SAM" id="MobiDB-lite"/>
    </source>
</evidence>
<evidence type="ECO:0000259" key="2">
    <source>
        <dbReference type="Pfam" id="PF13421"/>
    </source>
</evidence>
<dbReference type="PANTHER" id="PTHR37826:SF2">
    <property type="entry name" value="ZINC-RIBBON DOMAIN-CONTAINING PROTEIN"/>
    <property type="match status" value="1"/>
</dbReference>
<accession>A0A087DNF2</accession>